<sequence>MTNYYPSAAASRSYKVDLQTHTAQEYPDSAYSNRSTAHFQFQSSRRSRTPVQDAHSTSYPSRHSTEFAQSHRNIHHHPGYSYAPAVQPHGYATGQDYHGQDDFGRAPVQQMYQSPNSNRARSGSVSPIGITHSYHQTETLGPDFSTGLEAPIRKKSHKDKSRHTPATSQPYQNPLAYSGYDVSPRPQSSQNQYPSSPPSSHLYGGGSSRQLVHKTFQQPHLEAPQPLRQAFLPSPPSTPPMSRGYPSKQEPEIFDPRGLYGFDENDVAYRA</sequence>
<feature type="compositionally biased region" description="Basic residues" evidence="1">
    <location>
        <begin position="153"/>
        <end position="163"/>
    </location>
</feature>
<reference evidence="2" key="1">
    <citation type="submission" date="2021-01" db="EMBL/GenBank/DDBJ databases">
        <authorList>
            <person name="Kaushik A."/>
        </authorList>
    </citation>
    <scope>NUCLEOTIDE SEQUENCE</scope>
    <source>
        <strain evidence="2">AG6-10EEA</strain>
    </source>
</reference>
<feature type="region of interest" description="Disordered" evidence="1">
    <location>
        <begin position="153"/>
        <end position="271"/>
    </location>
</feature>
<dbReference type="AlphaFoldDB" id="A0A8H3DPE5"/>
<evidence type="ECO:0000313" key="2">
    <source>
        <dbReference type="EMBL" id="CAE6530425.1"/>
    </source>
</evidence>
<proteinExistence type="predicted"/>
<organism evidence="2 3">
    <name type="scientific">Rhizoctonia solani</name>
    <dbReference type="NCBI Taxonomy" id="456999"/>
    <lineage>
        <taxon>Eukaryota</taxon>
        <taxon>Fungi</taxon>
        <taxon>Dikarya</taxon>
        <taxon>Basidiomycota</taxon>
        <taxon>Agaricomycotina</taxon>
        <taxon>Agaricomycetes</taxon>
        <taxon>Cantharellales</taxon>
        <taxon>Ceratobasidiaceae</taxon>
        <taxon>Rhizoctonia</taxon>
    </lineage>
</organism>
<feature type="compositionally biased region" description="Polar residues" evidence="1">
    <location>
        <begin position="54"/>
        <end position="71"/>
    </location>
</feature>
<feature type="compositionally biased region" description="Polar residues" evidence="1">
    <location>
        <begin position="30"/>
        <end position="44"/>
    </location>
</feature>
<accession>A0A8H3DPE5</accession>
<evidence type="ECO:0000313" key="3">
    <source>
        <dbReference type="Proteomes" id="UP000663853"/>
    </source>
</evidence>
<dbReference type="EMBL" id="CAJMXA010003990">
    <property type="protein sequence ID" value="CAE6530425.1"/>
    <property type="molecule type" value="Genomic_DNA"/>
</dbReference>
<feature type="compositionally biased region" description="Low complexity" evidence="1">
    <location>
        <begin position="183"/>
        <end position="200"/>
    </location>
</feature>
<evidence type="ECO:0000256" key="1">
    <source>
        <dbReference type="SAM" id="MobiDB-lite"/>
    </source>
</evidence>
<dbReference type="Proteomes" id="UP000663853">
    <property type="component" value="Unassembled WGS sequence"/>
</dbReference>
<feature type="region of interest" description="Disordered" evidence="1">
    <location>
        <begin position="25"/>
        <end position="103"/>
    </location>
</feature>
<name>A0A8H3DPE5_9AGAM</name>
<gene>
    <name evidence="2" type="ORF">RDB_LOCUS166931</name>
</gene>
<protein>
    <submittedName>
        <fullName evidence="2">Uncharacterized protein</fullName>
    </submittedName>
</protein>
<comment type="caution">
    <text evidence="2">The sequence shown here is derived from an EMBL/GenBank/DDBJ whole genome shotgun (WGS) entry which is preliminary data.</text>
</comment>